<feature type="transmembrane region" description="Helical" evidence="1">
    <location>
        <begin position="71"/>
        <end position="94"/>
    </location>
</feature>
<dbReference type="EC" id="1.8.5.2" evidence="2"/>
<keyword evidence="1" id="KW-1133">Transmembrane helix</keyword>
<proteinExistence type="predicted"/>
<evidence type="ECO:0000313" key="2">
    <source>
        <dbReference type="EMBL" id="MDQ0190269.1"/>
    </source>
</evidence>
<protein>
    <submittedName>
        <fullName evidence="2">Thiosulfate dehydrogenase [quinone] large subunit</fullName>
        <ecNumber evidence="2">1.8.5.2</ecNumber>
    </submittedName>
</protein>
<dbReference type="Proteomes" id="UP001232973">
    <property type="component" value="Unassembled WGS sequence"/>
</dbReference>
<feature type="transmembrane region" description="Helical" evidence="1">
    <location>
        <begin position="142"/>
        <end position="160"/>
    </location>
</feature>
<organism evidence="2 3">
    <name type="scientific">Alicyclobacillus cycloheptanicus</name>
    <dbReference type="NCBI Taxonomy" id="1457"/>
    <lineage>
        <taxon>Bacteria</taxon>
        <taxon>Bacillati</taxon>
        <taxon>Bacillota</taxon>
        <taxon>Bacilli</taxon>
        <taxon>Bacillales</taxon>
        <taxon>Alicyclobacillaceae</taxon>
        <taxon>Alicyclobacillus</taxon>
    </lineage>
</organism>
<dbReference type="EMBL" id="JAUSTP010000016">
    <property type="protein sequence ID" value="MDQ0190269.1"/>
    <property type="molecule type" value="Genomic_DNA"/>
</dbReference>
<accession>A0ABT9XIX5</accession>
<evidence type="ECO:0000256" key="1">
    <source>
        <dbReference type="SAM" id="Phobius"/>
    </source>
</evidence>
<reference evidence="2 3" key="1">
    <citation type="submission" date="2023-07" db="EMBL/GenBank/DDBJ databases">
        <title>Genomic Encyclopedia of Type Strains, Phase IV (KMG-IV): sequencing the most valuable type-strain genomes for metagenomic binning, comparative biology and taxonomic classification.</title>
        <authorList>
            <person name="Goeker M."/>
        </authorList>
    </citation>
    <scope>NUCLEOTIDE SEQUENCE [LARGE SCALE GENOMIC DNA]</scope>
    <source>
        <strain evidence="2 3">DSM 4006</strain>
    </source>
</reference>
<feature type="transmembrane region" description="Helical" evidence="1">
    <location>
        <begin position="101"/>
        <end position="122"/>
    </location>
</feature>
<keyword evidence="1" id="KW-0812">Transmembrane</keyword>
<gene>
    <name evidence="2" type="ORF">J2S03_002133</name>
</gene>
<dbReference type="RefSeq" id="WP_307016328.1">
    <property type="nucleotide sequence ID" value="NZ_JAUANV010000017.1"/>
</dbReference>
<name>A0ABT9XIX5_9BACL</name>
<evidence type="ECO:0000313" key="3">
    <source>
        <dbReference type="Proteomes" id="UP001232973"/>
    </source>
</evidence>
<comment type="caution">
    <text evidence="2">The sequence shown here is derived from an EMBL/GenBank/DDBJ whole genome shotgun (WGS) entry which is preliminary data.</text>
</comment>
<keyword evidence="2" id="KW-0560">Oxidoreductase</keyword>
<keyword evidence="1" id="KW-0472">Membrane</keyword>
<sequence length="169" mass="18841">MNEGILYKRVFTPILMICIAYEWLVSGLDKVMSGDFVQQLKGQLSSSLGGMQYHFYENILKSFVIPHAMTFAVLVEVGEICAGIGFVLLAVALFRNRVGAVAVQLGIWVPLVSAFMALNFFLWQGGSVFINPGDPFDEGITIDLMLVLIQVWIAIFFFMTGRASTTRFR</sequence>
<dbReference type="GO" id="GO:0043831">
    <property type="term" value="F:thiosulfate dehydrogenase (quinone) activity"/>
    <property type="evidence" value="ECO:0007669"/>
    <property type="project" value="UniProtKB-EC"/>
</dbReference>
<keyword evidence="3" id="KW-1185">Reference proteome</keyword>
<feature type="transmembrane region" description="Helical" evidence="1">
    <location>
        <begin position="7"/>
        <end position="24"/>
    </location>
</feature>